<dbReference type="Proteomes" id="UP000193067">
    <property type="component" value="Unassembled WGS sequence"/>
</dbReference>
<feature type="region of interest" description="Disordered" evidence="1">
    <location>
        <begin position="122"/>
        <end position="151"/>
    </location>
</feature>
<feature type="region of interest" description="Disordered" evidence="1">
    <location>
        <begin position="239"/>
        <end position="259"/>
    </location>
</feature>
<dbReference type="EMBL" id="KZ084087">
    <property type="protein sequence ID" value="OSD08102.1"/>
    <property type="molecule type" value="Genomic_DNA"/>
</dbReference>
<feature type="compositionally biased region" description="Acidic residues" evidence="1">
    <location>
        <begin position="138"/>
        <end position="151"/>
    </location>
</feature>
<feature type="compositionally biased region" description="Low complexity" evidence="1">
    <location>
        <begin position="26"/>
        <end position="45"/>
    </location>
</feature>
<name>A0A1Y2J793_TRAC3</name>
<proteinExistence type="predicted"/>
<feature type="compositionally biased region" description="Acidic residues" evidence="1">
    <location>
        <begin position="243"/>
        <end position="259"/>
    </location>
</feature>
<dbReference type="OrthoDB" id="3268127at2759"/>
<feature type="region of interest" description="Disordered" evidence="1">
    <location>
        <begin position="1"/>
        <end position="98"/>
    </location>
</feature>
<protein>
    <submittedName>
        <fullName evidence="2">Uncharacterized protein</fullName>
    </submittedName>
</protein>
<accession>A0A1Y2J793</accession>
<gene>
    <name evidence="2" type="ORF">PYCCODRAFT_1430287</name>
</gene>
<organism evidence="2 3">
    <name type="scientific">Trametes coccinea (strain BRFM310)</name>
    <name type="common">Pycnoporus coccineus</name>
    <dbReference type="NCBI Taxonomy" id="1353009"/>
    <lineage>
        <taxon>Eukaryota</taxon>
        <taxon>Fungi</taxon>
        <taxon>Dikarya</taxon>
        <taxon>Basidiomycota</taxon>
        <taxon>Agaricomycotina</taxon>
        <taxon>Agaricomycetes</taxon>
        <taxon>Polyporales</taxon>
        <taxon>Polyporaceae</taxon>
        <taxon>Trametes</taxon>
    </lineage>
</organism>
<dbReference type="AlphaFoldDB" id="A0A1Y2J793"/>
<evidence type="ECO:0000256" key="1">
    <source>
        <dbReference type="SAM" id="MobiDB-lite"/>
    </source>
</evidence>
<reference evidence="2 3" key="1">
    <citation type="journal article" date="2015" name="Biotechnol. Biofuels">
        <title>Enhanced degradation of softwood versus hardwood by the white-rot fungus Pycnoporus coccineus.</title>
        <authorList>
            <person name="Couturier M."/>
            <person name="Navarro D."/>
            <person name="Chevret D."/>
            <person name="Henrissat B."/>
            <person name="Piumi F."/>
            <person name="Ruiz-Duenas F.J."/>
            <person name="Martinez A.T."/>
            <person name="Grigoriev I.V."/>
            <person name="Riley R."/>
            <person name="Lipzen A."/>
            <person name="Berrin J.G."/>
            <person name="Master E.R."/>
            <person name="Rosso M.N."/>
        </authorList>
    </citation>
    <scope>NUCLEOTIDE SEQUENCE [LARGE SCALE GENOMIC DNA]</scope>
    <source>
        <strain evidence="2 3">BRFM310</strain>
    </source>
</reference>
<evidence type="ECO:0000313" key="2">
    <source>
        <dbReference type="EMBL" id="OSD08102.1"/>
    </source>
</evidence>
<feature type="compositionally biased region" description="Polar residues" evidence="1">
    <location>
        <begin position="52"/>
        <end position="62"/>
    </location>
</feature>
<sequence length="259" mass="28744">MQAAVYMPPATPSRSTYGSPTDYAHLPLRSSPLASPGSSPAASASARRRTQYKSNPFNSSAPQRVRESEAQRRRASGTYGYPKGEASSSSAVPTEEAPRKAFLRERLKARCIERAVKKRERALAKGSRHLSSEGSSDGVDEMMDEDDEDEDSMLNDELFHRIVESAKHKQRHAYRLSYAYDVGSSFDPAIDDVQDWEEALHAPTANGFVTPDDLSDEELEAYAAEAELSLDDLPADEIFSFSDLEDEQSMDQDQDVDMH</sequence>
<evidence type="ECO:0000313" key="3">
    <source>
        <dbReference type="Proteomes" id="UP000193067"/>
    </source>
</evidence>
<keyword evidence="3" id="KW-1185">Reference proteome</keyword>
<dbReference type="STRING" id="1353009.A0A1Y2J793"/>